<gene>
    <name evidence="1" type="ORF">XDN619_LOCUS8803</name>
</gene>
<protein>
    <submittedName>
        <fullName evidence="1">Uncharacterized protein</fullName>
    </submittedName>
</protein>
<organism evidence="1 2">
    <name type="scientific">Rotaria magnacalcarata</name>
    <dbReference type="NCBI Taxonomy" id="392030"/>
    <lineage>
        <taxon>Eukaryota</taxon>
        <taxon>Metazoa</taxon>
        <taxon>Spiralia</taxon>
        <taxon>Gnathifera</taxon>
        <taxon>Rotifera</taxon>
        <taxon>Eurotatoria</taxon>
        <taxon>Bdelloidea</taxon>
        <taxon>Philodinida</taxon>
        <taxon>Philodinidae</taxon>
        <taxon>Rotaria</taxon>
    </lineage>
</organism>
<sequence>MVLKKILNLKRKHLFINFRSEDTTDNVAIVTGDEKISCEDSNTKDQSQSITFLLNTKSVERATPKTPVSSNNTESELVNAVRSLALVSRHSHTKQELYSKRLDPKSQKRPLGLRTIDGVTDPPTTRLITHSITRGTHIPFDKPELHNRSEKPYTPAKYLKMCA</sequence>
<reference evidence="1" key="1">
    <citation type="submission" date="2021-02" db="EMBL/GenBank/DDBJ databases">
        <authorList>
            <person name="Nowell W R."/>
        </authorList>
    </citation>
    <scope>NUCLEOTIDE SEQUENCE</scope>
</reference>
<evidence type="ECO:0000313" key="1">
    <source>
        <dbReference type="EMBL" id="CAF2052475.1"/>
    </source>
</evidence>
<accession>A0A816PSQ9</accession>
<dbReference type="AlphaFoldDB" id="A0A816PSQ9"/>
<name>A0A816PSQ9_9BILA</name>
<dbReference type="Proteomes" id="UP000663887">
    <property type="component" value="Unassembled WGS sequence"/>
</dbReference>
<proteinExistence type="predicted"/>
<dbReference type="EMBL" id="CAJNRG010002898">
    <property type="protein sequence ID" value="CAF2052475.1"/>
    <property type="molecule type" value="Genomic_DNA"/>
</dbReference>
<comment type="caution">
    <text evidence="1">The sequence shown here is derived from an EMBL/GenBank/DDBJ whole genome shotgun (WGS) entry which is preliminary data.</text>
</comment>
<evidence type="ECO:0000313" key="2">
    <source>
        <dbReference type="Proteomes" id="UP000663887"/>
    </source>
</evidence>